<organism evidence="4 5">
    <name type="scientific">Moraxella lacunata</name>
    <dbReference type="NCBI Taxonomy" id="477"/>
    <lineage>
        <taxon>Bacteria</taxon>
        <taxon>Pseudomonadati</taxon>
        <taxon>Pseudomonadota</taxon>
        <taxon>Gammaproteobacteria</taxon>
        <taxon>Moraxellales</taxon>
        <taxon>Moraxellaceae</taxon>
        <taxon>Moraxella</taxon>
    </lineage>
</organism>
<dbReference type="InterPro" id="IPR043714">
    <property type="entry name" value="DUF5655"/>
</dbReference>
<gene>
    <name evidence="4" type="ORF">B5J94_04825</name>
</gene>
<protein>
    <recommendedName>
        <fullName evidence="6">DUF262 domain-containing protein</fullName>
    </recommendedName>
</protein>
<dbReference type="Pfam" id="PF18899">
    <property type="entry name" value="DUF5655"/>
    <property type="match status" value="1"/>
</dbReference>
<name>A0A1V4GZ87_MORLA</name>
<evidence type="ECO:0000259" key="2">
    <source>
        <dbReference type="Pfam" id="PF07510"/>
    </source>
</evidence>
<dbReference type="EMBL" id="MXAN01000027">
    <property type="protein sequence ID" value="OPH37955.1"/>
    <property type="molecule type" value="Genomic_DNA"/>
</dbReference>
<feature type="domain" description="DUF5655" evidence="3">
    <location>
        <begin position="599"/>
        <end position="695"/>
    </location>
</feature>
<dbReference type="Pfam" id="PF03235">
    <property type="entry name" value="GmrSD_N"/>
    <property type="match status" value="1"/>
</dbReference>
<comment type="caution">
    <text evidence="4">The sequence shown here is derived from an EMBL/GenBank/DDBJ whole genome shotgun (WGS) entry which is preliminary data.</text>
</comment>
<evidence type="ECO:0000313" key="4">
    <source>
        <dbReference type="EMBL" id="OPH37955.1"/>
    </source>
</evidence>
<dbReference type="Pfam" id="PF07510">
    <property type="entry name" value="GmrSD_C"/>
    <property type="match status" value="1"/>
</dbReference>
<dbReference type="InterPro" id="IPR004919">
    <property type="entry name" value="GmrSD_N"/>
</dbReference>
<sequence>MKATETLLLNFFKNSTQFVIPIYQRHYSWTEIQCQQLWDDIMHVGTDKKIGGHFVGSVVYVHQGIYQVSNKNQCLVIDGQQRLTTCTLLLTALANHLKENNLGEISNGCSYKKIRSYYLLNDLEEGECYYKLLLSQADKDTLMAILDDAPLSNNASHRIQENYEFFKKQINQFKDLSVIWQGLNKLLIVDVSLDRTQDNPQLIFESMNSTGLALSQADLIRNYILMGLSQDEQERLYKNYWRKMELLFGQKAYSQHFDGFMRHYLTAKKSLIPNINKVYEEFKKFAKQDFASDMHELIKDVYEHATYYANIALNKESDDVLKRSFLDLKELKVDVALPFLLNVYHDYHKNIITKDDVHQIIQLIESYVFRRAVCDVRTNSLNKTFATLYKSFKKDNYLKNLQIYLMSLKSYRRFPDDKEFKSCLMERDMYNLSRCNYLLRKLENYGKKEKSDTANYSIEHVLPQNENLSIYWQMVLGDNWQEIQKIHLHRLGNLTLTGYNSEYSDCDYEYKRNGVLNAQGEKIGLAYSPLSLNQYFKECESWNEIAINKRSEILASKATKVWQLPEIDLSKLQSVIQSDKSSLDSQEYAHIINGSMNALFLVLQKEILNIDECVYEEYLKKYIAYKAERNFLAIIPQEKSLVLVLNMPFHKIIDPEQLCQDITNKGNWSNGDIRISISELQSVPYAVNLIRQSFDWQMTEK</sequence>
<dbReference type="InterPro" id="IPR011089">
    <property type="entry name" value="GmrSD_C"/>
</dbReference>
<evidence type="ECO:0008006" key="6">
    <source>
        <dbReference type="Google" id="ProtNLM"/>
    </source>
</evidence>
<accession>A0A1V4GZ87</accession>
<dbReference type="AlphaFoldDB" id="A0A1V4GZ87"/>
<dbReference type="PANTHER" id="PTHR35149">
    <property type="entry name" value="SLL5132 PROTEIN"/>
    <property type="match status" value="1"/>
</dbReference>
<evidence type="ECO:0000259" key="3">
    <source>
        <dbReference type="Pfam" id="PF18899"/>
    </source>
</evidence>
<evidence type="ECO:0000313" key="5">
    <source>
        <dbReference type="Proteomes" id="UP000191025"/>
    </source>
</evidence>
<dbReference type="PANTHER" id="PTHR35149:SF2">
    <property type="entry name" value="DUF262 DOMAIN-CONTAINING PROTEIN"/>
    <property type="match status" value="1"/>
</dbReference>
<feature type="domain" description="GmrSD restriction endonucleases C-terminal" evidence="2">
    <location>
        <begin position="415"/>
        <end position="555"/>
    </location>
</feature>
<reference evidence="5" key="1">
    <citation type="submission" date="2017-03" db="EMBL/GenBank/DDBJ databases">
        <title>Draft genome sequence of Moraxella equi CCUG 4950T type strain.</title>
        <authorList>
            <person name="Salva-Serra F."/>
            <person name="Engstrom-Jakobsson H."/>
            <person name="Thorell K."/>
            <person name="Jaen-Luchoro D."/>
            <person name="Gonzales-Siles L."/>
            <person name="Karlsson R."/>
            <person name="Yazdan S."/>
            <person name="Boulund F."/>
            <person name="Johnning A."/>
            <person name="Engstrand L."/>
            <person name="Kristiansson E."/>
            <person name="Moore E."/>
        </authorList>
    </citation>
    <scope>NUCLEOTIDE SEQUENCE [LARGE SCALE GENOMIC DNA]</scope>
    <source>
        <strain evidence="5">CCUG 4441</strain>
    </source>
</reference>
<feature type="domain" description="GmrSD restriction endonucleases N-terminal" evidence="1">
    <location>
        <begin position="9"/>
        <end position="224"/>
    </location>
</feature>
<dbReference type="Proteomes" id="UP000191025">
    <property type="component" value="Unassembled WGS sequence"/>
</dbReference>
<evidence type="ECO:0000259" key="1">
    <source>
        <dbReference type="Pfam" id="PF03235"/>
    </source>
</evidence>
<proteinExistence type="predicted"/>
<dbReference type="RefSeq" id="WP_062499627.1">
    <property type="nucleotide sequence ID" value="NZ_MXAN01000027.1"/>
</dbReference>